<dbReference type="Proteomes" id="UP001152759">
    <property type="component" value="Chromosome 9"/>
</dbReference>
<dbReference type="Pfam" id="PF00650">
    <property type="entry name" value="CRAL_TRIO"/>
    <property type="match status" value="1"/>
</dbReference>
<dbReference type="AlphaFoldDB" id="A0A9P0AP11"/>
<dbReference type="Gene3D" id="3.40.525.10">
    <property type="entry name" value="CRAL-TRIO lipid binding domain"/>
    <property type="match status" value="1"/>
</dbReference>
<dbReference type="SUPFAM" id="SSF46938">
    <property type="entry name" value="CRAL/TRIO N-terminal domain"/>
    <property type="match status" value="1"/>
</dbReference>
<evidence type="ECO:0000259" key="1">
    <source>
        <dbReference type="PROSITE" id="PS50191"/>
    </source>
</evidence>
<dbReference type="SUPFAM" id="SSF52087">
    <property type="entry name" value="CRAL/TRIO domain"/>
    <property type="match status" value="1"/>
</dbReference>
<feature type="domain" description="CRAL-TRIO" evidence="1">
    <location>
        <begin position="77"/>
        <end position="238"/>
    </location>
</feature>
<protein>
    <recommendedName>
        <fullName evidence="1">CRAL-TRIO domain-containing protein</fullName>
    </recommendedName>
</protein>
<dbReference type="PANTHER" id="PTHR10174">
    <property type="entry name" value="ALPHA-TOCOPHEROL TRANSFER PROTEIN-RELATED"/>
    <property type="match status" value="1"/>
</dbReference>
<organism evidence="2 3">
    <name type="scientific">Bemisia tabaci</name>
    <name type="common">Sweetpotato whitefly</name>
    <name type="synonym">Aleurodes tabaci</name>
    <dbReference type="NCBI Taxonomy" id="7038"/>
    <lineage>
        <taxon>Eukaryota</taxon>
        <taxon>Metazoa</taxon>
        <taxon>Ecdysozoa</taxon>
        <taxon>Arthropoda</taxon>
        <taxon>Hexapoda</taxon>
        <taxon>Insecta</taxon>
        <taxon>Pterygota</taxon>
        <taxon>Neoptera</taxon>
        <taxon>Paraneoptera</taxon>
        <taxon>Hemiptera</taxon>
        <taxon>Sternorrhyncha</taxon>
        <taxon>Aleyrodoidea</taxon>
        <taxon>Aleyrodidae</taxon>
        <taxon>Aleyrodinae</taxon>
        <taxon>Bemisia</taxon>
    </lineage>
</organism>
<keyword evidence="3" id="KW-1185">Reference proteome</keyword>
<dbReference type="EMBL" id="OU963870">
    <property type="protein sequence ID" value="CAH0395742.1"/>
    <property type="molecule type" value="Genomic_DNA"/>
</dbReference>
<evidence type="ECO:0000313" key="2">
    <source>
        <dbReference type="EMBL" id="CAH0395742.1"/>
    </source>
</evidence>
<dbReference type="InterPro" id="IPR001251">
    <property type="entry name" value="CRAL-TRIO_dom"/>
</dbReference>
<name>A0A9P0AP11_BEMTA</name>
<dbReference type="PROSITE" id="PS50191">
    <property type="entry name" value="CRAL_TRIO"/>
    <property type="match status" value="1"/>
</dbReference>
<accession>A0A9P0AP11</accession>
<dbReference type="InterPro" id="IPR036865">
    <property type="entry name" value="CRAL-TRIO_dom_sf"/>
</dbReference>
<dbReference type="PANTHER" id="PTHR10174:SF222">
    <property type="entry name" value="GH10083P-RELATED"/>
    <property type="match status" value="1"/>
</dbReference>
<dbReference type="GO" id="GO:1902936">
    <property type="term" value="F:phosphatidylinositol bisphosphate binding"/>
    <property type="evidence" value="ECO:0007669"/>
    <property type="project" value="TreeGrafter"/>
</dbReference>
<evidence type="ECO:0000313" key="3">
    <source>
        <dbReference type="Proteomes" id="UP001152759"/>
    </source>
</evidence>
<gene>
    <name evidence="2" type="ORF">BEMITA_LOCUS13890</name>
</gene>
<proteinExistence type="predicted"/>
<dbReference type="InterPro" id="IPR036273">
    <property type="entry name" value="CRAL/TRIO_N_dom_sf"/>
</dbReference>
<dbReference type="GO" id="GO:0016020">
    <property type="term" value="C:membrane"/>
    <property type="evidence" value="ECO:0007669"/>
    <property type="project" value="TreeGrafter"/>
</dbReference>
<reference evidence="2" key="1">
    <citation type="submission" date="2021-12" db="EMBL/GenBank/DDBJ databases">
        <authorList>
            <person name="King R."/>
        </authorList>
    </citation>
    <scope>NUCLEOTIDE SEQUENCE</scope>
</reference>
<sequence>MTTIEPPPAEQIKKDIAQIKEWLTATPHLPSVEDEDWLETIHRNCKFRLEKTKSKLDAYFSLKGKHPAILRDRDPLAPALVTARSAVTLAVAEQVTNDGSLLVYHIHQPDHSILNAADYYKRIVMLHDVILLERLAPNGVLFIVDFTHFRYQHFLKIMMHVRALVEILVSCYAEKIKAAYLITESELVVQMIKLITKLSPQKMRERVKLHGTSMSKMPREVDEEVLSNDLGGKGPSLAHFRREDTAVIRKVSRLVSGAGPDLRKFGKEKQEGAEGVI</sequence>